<dbReference type="Pfam" id="PF13181">
    <property type="entry name" value="TPR_8"/>
    <property type="match status" value="1"/>
</dbReference>
<dbReference type="InterPro" id="IPR001173">
    <property type="entry name" value="Glyco_trans_2-like"/>
</dbReference>
<dbReference type="GO" id="GO:0016757">
    <property type="term" value="F:glycosyltransferase activity"/>
    <property type="evidence" value="ECO:0007669"/>
    <property type="project" value="UniProtKB-KW"/>
</dbReference>
<dbReference type="PANTHER" id="PTHR43630:SF2">
    <property type="entry name" value="GLYCOSYLTRANSFERASE"/>
    <property type="match status" value="1"/>
</dbReference>
<organism evidence="3 4">
    <name type="scientific">Brenneria populi</name>
    <dbReference type="NCBI Taxonomy" id="1505588"/>
    <lineage>
        <taxon>Bacteria</taxon>
        <taxon>Pseudomonadati</taxon>
        <taxon>Pseudomonadota</taxon>
        <taxon>Gammaproteobacteria</taxon>
        <taxon>Enterobacterales</taxon>
        <taxon>Pectobacteriaceae</taxon>
        <taxon>Brenneria</taxon>
    </lineage>
</organism>
<reference evidence="3 4" key="1">
    <citation type="journal article" date="2017" name="Int. J. Syst. Evol. Microbiol.">
        <title>Brenneria populi subsp. brevivirga subsp. nov. isolated from symptomatic bark of Populus x euramericana canker, and description of Brenneria populi subsp. populi subsp. nov.</title>
        <authorList>
            <person name="Zheng M.H."/>
            <person name="Piao C.G."/>
            <person name="Xue H."/>
            <person name="Guo M.W."/>
            <person name="Li Y."/>
        </authorList>
    </citation>
    <scope>NUCLEOTIDE SEQUENCE [LARGE SCALE GENOMIC DNA]</scope>
    <source>
        <strain evidence="3 4">D9-5</strain>
    </source>
</reference>
<proteinExistence type="inferred from homology"/>
<dbReference type="SUPFAM" id="SSF53448">
    <property type="entry name" value="Nucleotide-diphospho-sugar transferases"/>
    <property type="match status" value="1"/>
</dbReference>
<accession>A0ABU6JVQ9</accession>
<keyword evidence="4" id="KW-1185">Reference proteome</keyword>
<dbReference type="EMBL" id="JAYWTM010000029">
    <property type="protein sequence ID" value="MEC5344874.1"/>
    <property type="molecule type" value="Genomic_DNA"/>
</dbReference>
<protein>
    <submittedName>
        <fullName evidence="3">Glycosyltransferase</fullName>
        <ecNumber evidence="3">2.4.-.-</ecNumber>
    </submittedName>
</protein>
<dbReference type="SMART" id="SM00028">
    <property type="entry name" value="TPR"/>
    <property type="match status" value="3"/>
</dbReference>
<dbReference type="InterPro" id="IPR029044">
    <property type="entry name" value="Nucleotide-diphossugar_trans"/>
</dbReference>
<comment type="similarity">
    <text evidence="1">Belongs to the glycosyltransferase 2 family. WaaE/KdtX subfamily.</text>
</comment>
<name>A0ABU6JVQ9_9GAMM</name>
<dbReference type="SUPFAM" id="SSF48452">
    <property type="entry name" value="TPR-like"/>
    <property type="match status" value="1"/>
</dbReference>
<dbReference type="InterPro" id="IPR011990">
    <property type="entry name" value="TPR-like_helical_dom_sf"/>
</dbReference>
<dbReference type="Gene3D" id="3.90.550.10">
    <property type="entry name" value="Spore Coat Polysaccharide Biosynthesis Protein SpsA, Chain A"/>
    <property type="match status" value="1"/>
</dbReference>
<dbReference type="PANTHER" id="PTHR43630">
    <property type="entry name" value="POLY-BETA-1,6-N-ACETYL-D-GLUCOSAMINE SYNTHASE"/>
    <property type="match status" value="1"/>
</dbReference>
<dbReference type="RefSeq" id="WP_327619627.1">
    <property type="nucleotide sequence ID" value="NZ_JAYWTM010000029.1"/>
</dbReference>
<evidence type="ECO:0000259" key="2">
    <source>
        <dbReference type="Pfam" id="PF00535"/>
    </source>
</evidence>
<gene>
    <name evidence="3" type="ORF">VSX58_19955</name>
</gene>
<dbReference type="Gene3D" id="1.25.40.10">
    <property type="entry name" value="Tetratricopeptide repeat domain"/>
    <property type="match status" value="1"/>
</dbReference>
<dbReference type="InterPro" id="IPR019734">
    <property type="entry name" value="TPR_rpt"/>
</dbReference>
<feature type="domain" description="Glycosyltransferase 2-like" evidence="2">
    <location>
        <begin position="3"/>
        <end position="102"/>
    </location>
</feature>
<dbReference type="Proteomes" id="UP001309705">
    <property type="component" value="Unassembled WGS sequence"/>
</dbReference>
<evidence type="ECO:0000256" key="1">
    <source>
        <dbReference type="ARBA" id="ARBA00038494"/>
    </source>
</evidence>
<comment type="caution">
    <text evidence="3">The sequence shown here is derived from an EMBL/GenBank/DDBJ whole genome shotgun (WGS) entry which is preliminary data.</text>
</comment>
<dbReference type="Pfam" id="PF00535">
    <property type="entry name" value="Glycos_transf_2"/>
    <property type="match status" value="1"/>
</dbReference>
<keyword evidence="3" id="KW-0328">Glycosyltransferase</keyword>
<keyword evidence="3" id="KW-0808">Transferase</keyword>
<evidence type="ECO:0000313" key="4">
    <source>
        <dbReference type="Proteomes" id="UP001309705"/>
    </source>
</evidence>
<sequence length="353" mass="39950">MISVCMIVKNESQYLENTLGGVAKYFDDIVVVDTGSTDNTKAIAGVFTNKVYDFAWISDFSAARNFSLSFAKYDWVLIIDADEEIIPFDMADLHRLLNDNPQGIGRVIQINHINEGEEAGVVKEPVGRLFRKDLYHYQGIIHEQIVPKGHKSIVANRFMTPISLNHIGYRQEILLSKNKVARNITLLQKAIALTPQEPYLHYQLGRSYYLDKNYALAASSFEVALAMQKNAFYSYSEILIESYGYALINMGEYKKALSVLQYEQCVDSTDFIFLKALILMNNGELQRAVDTFLLCTKMKPGNNEGVNSYKANYNIGVILECSKMYGKARELYHKCGNYKPALDGLMRIMGKNG</sequence>
<evidence type="ECO:0000313" key="3">
    <source>
        <dbReference type="EMBL" id="MEC5344874.1"/>
    </source>
</evidence>
<dbReference type="CDD" id="cd02511">
    <property type="entry name" value="Beta4Glucosyltransferase"/>
    <property type="match status" value="1"/>
</dbReference>
<dbReference type="EC" id="2.4.-.-" evidence="3"/>